<name>A0A0C7N6S1_9SACH</name>
<dbReference type="GeneID" id="34685705"/>
<protein>
    <submittedName>
        <fullName evidence="2">LALA0S05e01134g1_1</fullName>
    </submittedName>
</protein>
<dbReference type="Proteomes" id="UP000054304">
    <property type="component" value="Unassembled WGS sequence"/>
</dbReference>
<dbReference type="RefSeq" id="XP_022628474.1">
    <property type="nucleotide sequence ID" value="XM_022772118.1"/>
</dbReference>
<proteinExistence type="predicted"/>
<dbReference type="AlphaFoldDB" id="A0A0C7N6S1"/>
<organism evidence="2 3">
    <name type="scientific">Lachancea lanzarotensis</name>
    <dbReference type="NCBI Taxonomy" id="1245769"/>
    <lineage>
        <taxon>Eukaryota</taxon>
        <taxon>Fungi</taxon>
        <taxon>Dikarya</taxon>
        <taxon>Ascomycota</taxon>
        <taxon>Saccharomycotina</taxon>
        <taxon>Saccharomycetes</taxon>
        <taxon>Saccharomycetales</taxon>
        <taxon>Saccharomycetaceae</taxon>
        <taxon>Lachancea</taxon>
    </lineage>
</organism>
<evidence type="ECO:0000313" key="2">
    <source>
        <dbReference type="EMBL" id="CEP62245.1"/>
    </source>
</evidence>
<sequence length="436" mass="50117">MESVDGQDENDVASPLQAHAFSINSHSGDDLQASLSEAGHHDDNGPLDTSETLCGSTSHICMEQNEFALGHFHTAIINEDLAGIKSLQLAQAKMAQTIQELIHKRCYKSSDDGYDHRFRWTDDATFYLLKFCYDIGPFYGFESLKTCSSKKLEQSNLISLKWTCIWYDILMTLKFEDGRVPTELQPKTKCRYLLANAIPKLSVVTTGDERIPFSFTGVNKVDNMLEELCRLKLDAEARKVEVQKLDADQRNNKRTASQMLCPKGIPSIVQNKTFAESEVQSGIDGVNQFTSKRAQMRGVTPEVEESDLMTYSITKHTLYLCEKLAESIDRLFVENRNRKERSQQQKEREFALKQKEFELSIRMYEVRRKREEEKAKREEERLSEEERSKSEQFDHYAKRTETIMKLVATSKILENDYPASSEAIQNVLQKFSSRYS</sequence>
<dbReference type="HOGENOM" id="CLU_637892_0_0_1"/>
<gene>
    <name evidence="2" type="ORF">LALA0_S05e01134g</name>
</gene>
<reference evidence="2 3" key="1">
    <citation type="submission" date="2014-12" db="EMBL/GenBank/DDBJ databases">
        <authorList>
            <person name="Neuveglise Cecile"/>
        </authorList>
    </citation>
    <scope>NUCLEOTIDE SEQUENCE [LARGE SCALE GENOMIC DNA]</scope>
    <source>
        <strain evidence="2 3">CBS 12615</strain>
    </source>
</reference>
<dbReference type="OrthoDB" id="4033174at2759"/>
<accession>A0A0C7N6S1</accession>
<feature type="region of interest" description="Disordered" evidence="1">
    <location>
        <begin position="368"/>
        <end position="394"/>
    </location>
</feature>
<evidence type="ECO:0000256" key="1">
    <source>
        <dbReference type="SAM" id="MobiDB-lite"/>
    </source>
</evidence>
<keyword evidence="3" id="KW-1185">Reference proteome</keyword>
<dbReference type="EMBL" id="LN736364">
    <property type="protein sequence ID" value="CEP62245.1"/>
    <property type="molecule type" value="Genomic_DNA"/>
</dbReference>
<evidence type="ECO:0000313" key="3">
    <source>
        <dbReference type="Proteomes" id="UP000054304"/>
    </source>
</evidence>